<evidence type="ECO:0000313" key="1">
    <source>
        <dbReference type="EMBL" id="DAF65498.1"/>
    </source>
</evidence>
<name>A0A8S5TQS8_9CAUD</name>
<accession>A0A8S5TQS8</accession>
<organism evidence="1">
    <name type="scientific">Siphoviridae sp. ctbbV81</name>
    <dbReference type="NCBI Taxonomy" id="2827900"/>
    <lineage>
        <taxon>Viruses</taxon>
        <taxon>Duplodnaviria</taxon>
        <taxon>Heunggongvirae</taxon>
        <taxon>Uroviricota</taxon>
        <taxon>Caudoviricetes</taxon>
    </lineage>
</organism>
<protein>
    <submittedName>
        <fullName evidence="1">Uncharacterized protein</fullName>
    </submittedName>
</protein>
<dbReference type="EMBL" id="BK032878">
    <property type="protein sequence ID" value="DAF65498.1"/>
    <property type="molecule type" value="Genomic_DNA"/>
</dbReference>
<sequence>MYYSFSLYHLLIIDINKKVWTYYDNTNIHITYVIVKVKS</sequence>
<reference evidence="1" key="1">
    <citation type="journal article" date="2021" name="Proc. Natl. Acad. Sci. U.S.A.">
        <title>A Catalog of Tens of Thousands of Viruses from Human Metagenomes Reveals Hidden Associations with Chronic Diseases.</title>
        <authorList>
            <person name="Tisza M.J."/>
            <person name="Buck C.B."/>
        </authorList>
    </citation>
    <scope>NUCLEOTIDE SEQUENCE</scope>
    <source>
        <strain evidence="1">CtbbV81</strain>
    </source>
</reference>
<proteinExistence type="predicted"/>